<sequence length="414" mass="44977">MPSALVEATRETKDTARSTRAPALVSVHGLTKSFGRPGNEIHVLRNVDLEVADGELLVLLGPSGCGKTTLLRSLVGLERPDSGRIHIGGSCVLDTARGVFVQPNRRDVGMVFQNYALWPHMKVRKNVAYPLQSRGHSAALKGGRVEEVLDIVQCGHLADRYPPELSGGQQQRVSLARALAPRPTLLLLDEPLSNLDALLRVELRAQLRLLHRELGFTAVHVTHDQEEAIALGTRVAVMNAGRIEQVGDPIEVYRAPATEYVADFLGARNRLELRAEDGGVALAGQRLPGLARDDLRGSFALRLRDEHLLVRPTADDISSPASHATTATATAWLADGRIVELLPGIETSECVVEIGDLRLFARIPTGAMDLRPGQSVEVGFPIDKARCYSQDHGRLVPDWADRTDRTHQVAGVSS</sequence>
<keyword evidence="2 4" id="KW-0067">ATP-binding</keyword>
<dbReference type="InterPro" id="IPR017871">
    <property type="entry name" value="ABC_transporter-like_CS"/>
</dbReference>
<keyword evidence="1" id="KW-0547">Nucleotide-binding</keyword>
<dbReference type="InterPro" id="IPR003439">
    <property type="entry name" value="ABC_transporter-like_ATP-bd"/>
</dbReference>
<dbReference type="PANTHER" id="PTHR43875">
    <property type="entry name" value="MALTODEXTRIN IMPORT ATP-BINDING PROTEIN MSMX"/>
    <property type="match status" value="1"/>
</dbReference>
<name>A0ABU4CED8_RHOJO</name>
<dbReference type="InterPro" id="IPR027417">
    <property type="entry name" value="P-loop_NTPase"/>
</dbReference>
<accession>A0ABU4CED8</accession>
<reference evidence="4 5" key="1">
    <citation type="submission" date="2023-10" db="EMBL/GenBank/DDBJ databases">
        <title>Development of a sustainable strategy for remediation of hydrocarbon-contaminated territories based on the waste exchange concept.</title>
        <authorList>
            <person name="Krivoruchko A."/>
        </authorList>
    </citation>
    <scope>NUCLEOTIDE SEQUENCE [LARGE SCALE GENOMIC DNA]</scope>
    <source>
        <strain evidence="4 5">IEGM 60</strain>
    </source>
</reference>
<dbReference type="RefSeq" id="WP_283335332.1">
    <property type="nucleotide sequence ID" value="NZ_JAWLKA010000008.1"/>
</dbReference>
<evidence type="ECO:0000313" key="4">
    <source>
        <dbReference type="EMBL" id="MDV6281929.1"/>
    </source>
</evidence>
<dbReference type="SUPFAM" id="SSF52540">
    <property type="entry name" value="P-loop containing nucleoside triphosphate hydrolases"/>
    <property type="match status" value="1"/>
</dbReference>
<gene>
    <name evidence="4" type="ORF">R3Q59_15590</name>
</gene>
<dbReference type="Gene3D" id="3.40.50.300">
    <property type="entry name" value="P-loop containing nucleotide triphosphate hydrolases"/>
    <property type="match status" value="1"/>
</dbReference>
<comment type="caution">
    <text evidence="4">The sequence shown here is derived from an EMBL/GenBank/DDBJ whole genome shotgun (WGS) entry which is preliminary data.</text>
</comment>
<dbReference type="InterPro" id="IPR003593">
    <property type="entry name" value="AAA+_ATPase"/>
</dbReference>
<evidence type="ECO:0000259" key="3">
    <source>
        <dbReference type="PROSITE" id="PS50893"/>
    </source>
</evidence>
<dbReference type="PROSITE" id="PS00211">
    <property type="entry name" value="ABC_TRANSPORTER_1"/>
    <property type="match status" value="1"/>
</dbReference>
<dbReference type="GO" id="GO:0005524">
    <property type="term" value="F:ATP binding"/>
    <property type="evidence" value="ECO:0007669"/>
    <property type="project" value="UniProtKB-KW"/>
</dbReference>
<dbReference type="Proteomes" id="UP001185737">
    <property type="component" value="Unassembled WGS sequence"/>
</dbReference>
<dbReference type="PANTHER" id="PTHR43875:SF1">
    <property type="entry name" value="OSMOPROTECTIVE COMPOUNDS UPTAKE ATP-BINDING PROTEIN GGTA"/>
    <property type="match status" value="1"/>
</dbReference>
<evidence type="ECO:0000256" key="1">
    <source>
        <dbReference type="ARBA" id="ARBA00022741"/>
    </source>
</evidence>
<dbReference type="InterPro" id="IPR047641">
    <property type="entry name" value="ABC_transpr_MalK/UgpC-like"/>
</dbReference>
<organism evidence="4 5">
    <name type="scientific">Rhodococcus jostii</name>
    <dbReference type="NCBI Taxonomy" id="132919"/>
    <lineage>
        <taxon>Bacteria</taxon>
        <taxon>Bacillati</taxon>
        <taxon>Actinomycetota</taxon>
        <taxon>Actinomycetes</taxon>
        <taxon>Mycobacteriales</taxon>
        <taxon>Nocardiaceae</taxon>
        <taxon>Rhodococcus</taxon>
    </lineage>
</organism>
<evidence type="ECO:0000313" key="5">
    <source>
        <dbReference type="Proteomes" id="UP001185737"/>
    </source>
</evidence>
<keyword evidence="5" id="KW-1185">Reference proteome</keyword>
<feature type="domain" description="ABC transporter" evidence="3">
    <location>
        <begin position="25"/>
        <end position="265"/>
    </location>
</feature>
<evidence type="ECO:0000256" key="2">
    <source>
        <dbReference type="ARBA" id="ARBA00022840"/>
    </source>
</evidence>
<dbReference type="PROSITE" id="PS50893">
    <property type="entry name" value="ABC_TRANSPORTER_2"/>
    <property type="match status" value="1"/>
</dbReference>
<dbReference type="EMBL" id="JAWLKA010000008">
    <property type="protein sequence ID" value="MDV6281929.1"/>
    <property type="molecule type" value="Genomic_DNA"/>
</dbReference>
<dbReference type="SMART" id="SM00382">
    <property type="entry name" value="AAA"/>
    <property type="match status" value="1"/>
</dbReference>
<dbReference type="Pfam" id="PF00005">
    <property type="entry name" value="ABC_tran"/>
    <property type="match status" value="1"/>
</dbReference>
<protein>
    <submittedName>
        <fullName evidence="4">ABC transporter ATP-binding protein</fullName>
    </submittedName>
</protein>
<proteinExistence type="predicted"/>